<dbReference type="PANTHER" id="PTHR37523">
    <property type="entry name" value="METALLOPHOSPHOESTERASE"/>
    <property type="match status" value="1"/>
</dbReference>
<gene>
    <name evidence="1" type="ORF">GWK48_08570</name>
</gene>
<dbReference type="GeneID" id="55641992"/>
<dbReference type="AlphaFoldDB" id="A0A6N0NYG5"/>
<dbReference type="SUPFAM" id="SSF56300">
    <property type="entry name" value="Metallo-dependent phosphatases"/>
    <property type="match status" value="1"/>
</dbReference>
<dbReference type="PANTHER" id="PTHR37523:SF1">
    <property type="entry name" value="CALCINEURIN-LIKE PHOSPHOESTERASE DOMAIN-CONTAINING PROTEIN"/>
    <property type="match status" value="1"/>
</dbReference>
<dbReference type="KEGG" id="mten:GWK48_08570"/>
<dbReference type="EMBL" id="CP049074">
    <property type="protein sequence ID" value="QKR00418.1"/>
    <property type="molecule type" value="Genomic_DNA"/>
</dbReference>
<evidence type="ECO:0000313" key="2">
    <source>
        <dbReference type="Proteomes" id="UP000509301"/>
    </source>
</evidence>
<sequence>MGLFKRKEQEPSGDLVKILYTTDIHGSDVIFKKFLNAGKIYKVDFLIIGGDIAGKSLTPIIELGEGKYEVDGSTVGREGLQEIMNEIRKQGNYYVIVDRKELEAMREDKRKVDEAFKTAMVEVVRNWGRIAEEKLKDTNIPLYVNLGNDDPLYLFDVIDESKIMRRCEDMVVNLSGYEMISFGYVNPTPWNTPREMKEEEIYARLKEEAKKVSSMEKAIFNVHAPPYNTNLDNAPMLDSNLKPVIKGGEIVMTHVGSQSVRRVIEEEQPLLGIHGHIHESRGFDKLGRTLVLNPGSEHNEGILHAAYIVLEKGKIKAHQFIIG</sequence>
<accession>A0A6N0NYG5</accession>
<dbReference type="Gene3D" id="3.60.21.10">
    <property type="match status" value="1"/>
</dbReference>
<keyword evidence="2" id="KW-1185">Reference proteome</keyword>
<reference evidence="1 2" key="1">
    <citation type="submission" date="2020-02" db="EMBL/GenBank/DDBJ databases">
        <title>Comparative genome analysis reveals the metabolism and evolution of the thermophilic archaeal genus Metallosphaera.</title>
        <authorList>
            <person name="Jiang C."/>
        </authorList>
    </citation>
    <scope>NUCLEOTIDE SEQUENCE [LARGE SCALE GENOMIC DNA]</scope>
    <source>
        <strain evidence="1 2">Ric-A</strain>
    </source>
</reference>
<organism evidence="1 2">
    <name type="scientific">Metallosphaera tengchongensis</name>
    <dbReference type="NCBI Taxonomy" id="1532350"/>
    <lineage>
        <taxon>Archaea</taxon>
        <taxon>Thermoproteota</taxon>
        <taxon>Thermoprotei</taxon>
        <taxon>Sulfolobales</taxon>
        <taxon>Sulfolobaceae</taxon>
        <taxon>Metallosphaera</taxon>
    </lineage>
</organism>
<proteinExistence type="predicted"/>
<dbReference type="Proteomes" id="UP000509301">
    <property type="component" value="Chromosome"/>
</dbReference>
<evidence type="ECO:0000313" key="1">
    <source>
        <dbReference type="EMBL" id="QKR00418.1"/>
    </source>
</evidence>
<dbReference type="OrthoDB" id="50367at2157"/>
<dbReference type="InterPro" id="IPR029052">
    <property type="entry name" value="Metallo-depent_PP-like"/>
</dbReference>
<protein>
    <submittedName>
        <fullName evidence="1">Uncharacterized protein</fullName>
    </submittedName>
</protein>
<name>A0A6N0NYG5_9CREN</name>
<dbReference type="RefSeq" id="WP_174631387.1">
    <property type="nucleotide sequence ID" value="NZ_CP049074.1"/>
</dbReference>